<accession>A0AAD4KKH3</accession>
<comment type="caution">
    <text evidence="2">The sequence shown here is derived from an EMBL/GenBank/DDBJ whole genome shotgun (WGS) entry which is preliminary data.</text>
</comment>
<dbReference type="RefSeq" id="XP_046070035.1">
    <property type="nucleotide sequence ID" value="XM_046209806.1"/>
</dbReference>
<evidence type="ECO:0000313" key="3">
    <source>
        <dbReference type="Proteomes" id="UP001201262"/>
    </source>
</evidence>
<dbReference type="SUPFAM" id="SSF53335">
    <property type="entry name" value="S-adenosyl-L-methionine-dependent methyltransferases"/>
    <property type="match status" value="1"/>
</dbReference>
<keyword evidence="2" id="KW-0808">Transferase</keyword>
<evidence type="ECO:0000313" key="2">
    <source>
        <dbReference type="EMBL" id="KAH8694893.1"/>
    </source>
</evidence>
<dbReference type="PANTHER" id="PTHR43591:SF10">
    <property type="entry name" value="ABC TRANSMEMBRANE TYPE-1 DOMAIN-CONTAINING PROTEIN-RELATED"/>
    <property type="match status" value="1"/>
</dbReference>
<dbReference type="EMBL" id="JAJTJA010000008">
    <property type="protein sequence ID" value="KAH8694893.1"/>
    <property type="molecule type" value="Genomic_DNA"/>
</dbReference>
<feature type="region of interest" description="Disordered" evidence="1">
    <location>
        <begin position="1"/>
        <end position="38"/>
    </location>
</feature>
<keyword evidence="2" id="KW-0489">Methyltransferase</keyword>
<dbReference type="Pfam" id="PF13489">
    <property type="entry name" value="Methyltransf_23"/>
    <property type="match status" value="1"/>
</dbReference>
<dbReference type="GeneID" id="70240093"/>
<evidence type="ECO:0000256" key="1">
    <source>
        <dbReference type="SAM" id="MobiDB-lite"/>
    </source>
</evidence>
<sequence length="344" mass="38929">MTGRDGDSSPAIDVDEDYEGDSAWGGDDSASETTSVTSSIYRGLTENGRRYQSYRDHDYWGPSDEKQFETMEAGHFMYLVLDYHEQNRLHRAPIGEAPQHILDIGTGKGSWAIDAADTYPSATVRGVDLYPPPIGWVPPNCVLEVDDALQEWTWREPFDLIHMRLLLGAFTPEEWDKVYTQCFENLKPGGWIEQVELDVRVMSDDGSLPEDSLLAGWGPNFLGCGERSGRPLNTQTTMQETMEKAGFVDAHEKLYKCPIGAWPKNPQLKDAGAINLEHWSSGLEGWAMWLLTKHGSPKPWTSEEVRVYVAKVRSELQNPKLHIYHYTRRVWARKPLNTSSPGRN</sequence>
<dbReference type="GO" id="GO:0008168">
    <property type="term" value="F:methyltransferase activity"/>
    <property type="evidence" value="ECO:0007669"/>
    <property type="project" value="UniProtKB-KW"/>
</dbReference>
<reference evidence="2" key="1">
    <citation type="submission" date="2021-12" db="EMBL/GenBank/DDBJ databases">
        <title>Convergent genome expansion in fungi linked to evolution of root-endophyte symbiosis.</title>
        <authorList>
            <consortium name="DOE Joint Genome Institute"/>
            <person name="Ke Y.-H."/>
            <person name="Bonito G."/>
            <person name="Liao H.-L."/>
            <person name="Looney B."/>
            <person name="Rojas-Flechas A."/>
            <person name="Nash J."/>
            <person name="Hameed K."/>
            <person name="Schadt C."/>
            <person name="Martin F."/>
            <person name="Crous P.W."/>
            <person name="Miettinen O."/>
            <person name="Magnuson J.K."/>
            <person name="Labbe J."/>
            <person name="Jacobson D."/>
            <person name="Doktycz M.J."/>
            <person name="Veneault-Fourrey C."/>
            <person name="Kuo A."/>
            <person name="Mondo S."/>
            <person name="Calhoun S."/>
            <person name="Riley R."/>
            <person name="Ohm R."/>
            <person name="LaButti K."/>
            <person name="Andreopoulos B."/>
            <person name="Pangilinan J."/>
            <person name="Nolan M."/>
            <person name="Tritt A."/>
            <person name="Clum A."/>
            <person name="Lipzen A."/>
            <person name="Daum C."/>
            <person name="Barry K."/>
            <person name="Grigoriev I.V."/>
            <person name="Vilgalys R."/>
        </authorList>
    </citation>
    <scope>NUCLEOTIDE SEQUENCE</scope>
    <source>
        <strain evidence="2">PMI_201</strain>
    </source>
</reference>
<proteinExistence type="predicted"/>
<keyword evidence="3" id="KW-1185">Reference proteome</keyword>
<dbReference type="AlphaFoldDB" id="A0AAD4KKH3"/>
<dbReference type="GO" id="GO:0032259">
    <property type="term" value="P:methylation"/>
    <property type="evidence" value="ECO:0007669"/>
    <property type="project" value="UniProtKB-KW"/>
</dbReference>
<organism evidence="2 3">
    <name type="scientific">Talaromyces proteolyticus</name>
    <dbReference type="NCBI Taxonomy" id="1131652"/>
    <lineage>
        <taxon>Eukaryota</taxon>
        <taxon>Fungi</taxon>
        <taxon>Dikarya</taxon>
        <taxon>Ascomycota</taxon>
        <taxon>Pezizomycotina</taxon>
        <taxon>Eurotiomycetes</taxon>
        <taxon>Eurotiomycetidae</taxon>
        <taxon>Eurotiales</taxon>
        <taxon>Trichocomaceae</taxon>
        <taxon>Talaromyces</taxon>
        <taxon>Talaromyces sect. Bacilispori</taxon>
    </lineage>
</organism>
<protein>
    <submittedName>
        <fullName evidence="2">S-adenosyl-L-methionine-dependent methyltransferase</fullName>
    </submittedName>
</protein>
<dbReference type="CDD" id="cd02440">
    <property type="entry name" value="AdoMet_MTases"/>
    <property type="match status" value="1"/>
</dbReference>
<name>A0AAD4KKH3_9EURO</name>
<dbReference type="InterPro" id="IPR029063">
    <property type="entry name" value="SAM-dependent_MTases_sf"/>
</dbReference>
<dbReference type="Gene3D" id="3.40.50.150">
    <property type="entry name" value="Vaccinia Virus protein VP39"/>
    <property type="match status" value="1"/>
</dbReference>
<dbReference type="PANTHER" id="PTHR43591">
    <property type="entry name" value="METHYLTRANSFERASE"/>
    <property type="match status" value="1"/>
</dbReference>
<gene>
    <name evidence="2" type="ORF">BGW36DRAFT_192569</name>
</gene>
<dbReference type="Proteomes" id="UP001201262">
    <property type="component" value="Unassembled WGS sequence"/>
</dbReference>